<gene>
    <name evidence="2" type="ORF">BOTBODRAFT_169589</name>
</gene>
<dbReference type="InParanoid" id="A0A067N9W0"/>
<name>A0A067N9W0_BOTB1</name>
<dbReference type="EMBL" id="KL198017">
    <property type="protein sequence ID" value="KDQ20882.1"/>
    <property type="molecule type" value="Genomic_DNA"/>
</dbReference>
<dbReference type="AlphaFoldDB" id="A0A067N9W0"/>
<evidence type="ECO:0008006" key="4">
    <source>
        <dbReference type="Google" id="ProtNLM"/>
    </source>
</evidence>
<dbReference type="Proteomes" id="UP000027195">
    <property type="component" value="Unassembled WGS sequence"/>
</dbReference>
<accession>A0A067N9W0</accession>
<organism evidence="2 3">
    <name type="scientific">Botryobasidium botryosum (strain FD-172 SS1)</name>
    <dbReference type="NCBI Taxonomy" id="930990"/>
    <lineage>
        <taxon>Eukaryota</taxon>
        <taxon>Fungi</taxon>
        <taxon>Dikarya</taxon>
        <taxon>Basidiomycota</taxon>
        <taxon>Agaricomycotina</taxon>
        <taxon>Agaricomycetes</taxon>
        <taxon>Cantharellales</taxon>
        <taxon>Botryobasidiaceae</taxon>
        <taxon>Botryobasidium</taxon>
    </lineage>
</organism>
<evidence type="ECO:0000313" key="3">
    <source>
        <dbReference type="Proteomes" id="UP000027195"/>
    </source>
</evidence>
<keyword evidence="1" id="KW-0732">Signal</keyword>
<feature type="signal peptide" evidence="1">
    <location>
        <begin position="1"/>
        <end position="23"/>
    </location>
</feature>
<evidence type="ECO:0000256" key="1">
    <source>
        <dbReference type="SAM" id="SignalP"/>
    </source>
</evidence>
<dbReference type="OrthoDB" id="2588202at2759"/>
<keyword evidence="3" id="KW-1185">Reference proteome</keyword>
<protein>
    <recommendedName>
        <fullName evidence="4">Glycosyltransferase family 34 protein</fullName>
    </recommendedName>
</protein>
<reference evidence="3" key="1">
    <citation type="journal article" date="2014" name="Proc. Natl. Acad. Sci. U.S.A.">
        <title>Extensive sampling of basidiomycete genomes demonstrates inadequacy of the white-rot/brown-rot paradigm for wood decay fungi.</title>
        <authorList>
            <person name="Riley R."/>
            <person name="Salamov A.A."/>
            <person name="Brown D.W."/>
            <person name="Nagy L.G."/>
            <person name="Floudas D."/>
            <person name="Held B.W."/>
            <person name="Levasseur A."/>
            <person name="Lombard V."/>
            <person name="Morin E."/>
            <person name="Otillar R."/>
            <person name="Lindquist E.A."/>
            <person name="Sun H."/>
            <person name="LaButti K.M."/>
            <person name="Schmutz J."/>
            <person name="Jabbour D."/>
            <person name="Luo H."/>
            <person name="Baker S.E."/>
            <person name="Pisabarro A.G."/>
            <person name="Walton J.D."/>
            <person name="Blanchette R.A."/>
            <person name="Henrissat B."/>
            <person name="Martin F."/>
            <person name="Cullen D."/>
            <person name="Hibbett D.S."/>
            <person name="Grigoriev I.V."/>
        </authorList>
    </citation>
    <scope>NUCLEOTIDE SEQUENCE [LARGE SCALE GENOMIC DNA]</scope>
    <source>
        <strain evidence="3">FD-172 SS1</strain>
    </source>
</reference>
<evidence type="ECO:0000313" key="2">
    <source>
        <dbReference type="EMBL" id="KDQ20882.1"/>
    </source>
</evidence>
<sequence length="506" mass="58832">MARWRLALPVLAIFLLSAALYRSWDAPGDTGVDHGTRFDELPVRLPVPSPTRLYPPRPPLPPPPPPPPVLYPEPAPRITIIAVWTPRGKPPTYLPHFFASAAGNPSLDILFIKVDVNHAGCHEPLAHGTPNIREVCLSVEEYWKLHADFLCGYWNCSSTDIRAVVSKLRERSSDDRVNSYFRPFRAAVFKKWVNPSTKIWGWCDLDIMLGNFERSFPWDIAEDFDILVPAAPTNGDDIILLYLPGHLAFFKHATHISDQFMNLPNLQTMDAYMTMPWIGSDAEECEYSHFAFLDSNLTFLRFNAMVYTRFHLSSPEAGTYNLENEYRWDLSPAPLPFPTTTESRKIIYSLVREHENTWTKKPIFSEAGTEYQVTLREGEWPSFFWCSKERRAIDFVTNYTLYQREFGKRYVMRRTSRGPIFDRQEPDEPILFLPATPDASETYNRHNRPYLRELLYNHFQVEKYRDWWSLPREAIRKGEFLFMDKEQGLEMWDSDGQLLFDTAANQ</sequence>
<proteinExistence type="predicted"/>
<dbReference type="HOGENOM" id="CLU_538589_0_0_1"/>
<feature type="chain" id="PRO_5001642047" description="Glycosyltransferase family 34 protein" evidence="1">
    <location>
        <begin position="24"/>
        <end position="506"/>
    </location>
</feature>